<accession>A0A9D4TZM0</accession>
<dbReference type="Gene3D" id="2.170.270.10">
    <property type="entry name" value="SET domain"/>
    <property type="match status" value="1"/>
</dbReference>
<feature type="compositionally biased region" description="Low complexity" evidence="6">
    <location>
        <begin position="206"/>
        <end position="219"/>
    </location>
</feature>
<dbReference type="PANTHER" id="PTHR42871:SF1">
    <property type="entry name" value="CITRATE SYNTHASE"/>
    <property type="match status" value="1"/>
</dbReference>
<dbReference type="Pfam" id="PF00285">
    <property type="entry name" value="Citrate_synt"/>
    <property type="match status" value="1"/>
</dbReference>
<dbReference type="Gene3D" id="1.10.580.10">
    <property type="entry name" value="Citrate Synthase, domain 1"/>
    <property type="match status" value="1"/>
</dbReference>
<dbReference type="InterPro" id="IPR019810">
    <property type="entry name" value="Citrate_synthase_AS"/>
</dbReference>
<reference evidence="8" key="2">
    <citation type="submission" date="2020-11" db="EMBL/GenBank/DDBJ databases">
        <authorList>
            <person name="Cecchin M."/>
            <person name="Marcolungo L."/>
            <person name="Rossato M."/>
            <person name="Girolomoni L."/>
            <person name="Cosentino E."/>
            <person name="Cuine S."/>
            <person name="Li-Beisson Y."/>
            <person name="Delledonne M."/>
            <person name="Ballottari M."/>
        </authorList>
    </citation>
    <scope>NUCLEOTIDE SEQUENCE</scope>
    <source>
        <strain evidence="8">211/11P</strain>
        <tissue evidence="8">Whole cell</tissue>
    </source>
</reference>
<evidence type="ECO:0000313" key="8">
    <source>
        <dbReference type="EMBL" id="KAI3438889.1"/>
    </source>
</evidence>
<evidence type="ECO:0000256" key="4">
    <source>
        <dbReference type="ARBA" id="ARBA00022679"/>
    </source>
</evidence>
<dbReference type="InterPro" id="IPR036969">
    <property type="entry name" value="Citrate_synthase_sf"/>
</dbReference>
<dbReference type="InterPro" id="IPR001214">
    <property type="entry name" value="SET_dom"/>
</dbReference>
<evidence type="ECO:0000313" key="9">
    <source>
        <dbReference type="Proteomes" id="UP001055712"/>
    </source>
</evidence>
<sequence length="737" mass="81109">MDGAVDAAGLSDAVQLFSDVRASAPPHGVLYTLETLVLGAAAYAAAVWPDRPRGWCFKELVEVRDSPIAGKGVFATVHIQAGTVLGAYPGRPRTPQEMMVKYQSAPAAGGYCFKTRSGKMLDPTDASGALSSSPGPGLPWPLPVDFTLAYVNEPPKGAGGTSVDVEDDPGDECGLLCVAARDISPGQEIFMDYGLDYDRSAYGSGQQQQQEQQDAAQQQKGRSVSGRGGGTLARQQPEPERQRYDIHIGYRLPSMPGRPLMDGDTDTKTARPANAVLTMPDGTTIEFPVLLDSNGDKFLDIRKLQPSTGICTFDPGFGSTAACESSITFIDGNKGVLLYRGYAIEELATEGDFIDSTFLLLHGDLPNKQEKQMFERELKYHTLVHEQLIQFYRGFRHDAHPMAIMCGVVGALAAFYPEVADVKNPQQQLRACYRLIAKMPTLAAMAYKTSIGQPIIYPRNDLKFAENFLHMLHAVPSERYEVDPELAKALEIIFILHLDHEQNASTSTVRTAGSSQANPFACVASGIAALWGPAHGGANEAVLKMLVEIDELGGVEAIPKLVERAKDKSDPFRLMGFGHRVYKTYDPRAKLMRQVTYRVLEKLGRKDSLLDIAMELEKIALQDEYFVKRSLYPNVDFYSGIVLRALGIPVEMYTVLFAMARTVGWVAQWKEMVKDSTGRITRPRQIYTGELRRKFVPVYERQLSGHIDVPQDVKEDPAFRSNLLSRLVSTSARSAMH</sequence>
<feature type="region of interest" description="Disordered" evidence="6">
    <location>
        <begin position="200"/>
        <end position="242"/>
    </location>
</feature>
<dbReference type="InterPro" id="IPR010953">
    <property type="entry name" value="Citrate_synthase_typ-I"/>
</dbReference>
<dbReference type="Gene3D" id="2.20.28.60">
    <property type="match status" value="1"/>
</dbReference>
<evidence type="ECO:0000256" key="5">
    <source>
        <dbReference type="RuleBase" id="RU000441"/>
    </source>
</evidence>
<evidence type="ECO:0000256" key="6">
    <source>
        <dbReference type="SAM" id="MobiDB-lite"/>
    </source>
</evidence>
<evidence type="ECO:0000256" key="2">
    <source>
        <dbReference type="ARBA" id="ARBA00010566"/>
    </source>
</evidence>
<organism evidence="8 9">
    <name type="scientific">Chlorella vulgaris</name>
    <name type="common">Green alga</name>
    <dbReference type="NCBI Taxonomy" id="3077"/>
    <lineage>
        <taxon>Eukaryota</taxon>
        <taxon>Viridiplantae</taxon>
        <taxon>Chlorophyta</taxon>
        <taxon>core chlorophytes</taxon>
        <taxon>Trebouxiophyceae</taxon>
        <taxon>Chlorellales</taxon>
        <taxon>Chlorellaceae</taxon>
        <taxon>Chlorella clade</taxon>
        <taxon>Chlorella</taxon>
    </lineage>
</organism>
<dbReference type="SUPFAM" id="SSF48256">
    <property type="entry name" value="Citrate synthase"/>
    <property type="match status" value="1"/>
</dbReference>
<dbReference type="Pfam" id="PF00856">
    <property type="entry name" value="SET"/>
    <property type="match status" value="1"/>
</dbReference>
<dbReference type="InterPro" id="IPR016142">
    <property type="entry name" value="Citrate_synth-like_lrg_a-sub"/>
</dbReference>
<gene>
    <name evidence="8" type="ORF">D9Q98_001304</name>
</gene>
<dbReference type="PROSITE" id="PS00480">
    <property type="entry name" value="CITRATE_SYNTHASE"/>
    <property type="match status" value="1"/>
</dbReference>
<proteinExistence type="inferred from homology"/>
<protein>
    <recommendedName>
        <fullName evidence="5">Citrate synthase</fullName>
    </recommendedName>
</protein>
<dbReference type="GO" id="GO:0046912">
    <property type="term" value="F:acyltransferase activity, acyl groups converted into alkyl on transfer"/>
    <property type="evidence" value="ECO:0007669"/>
    <property type="project" value="InterPro"/>
</dbReference>
<dbReference type="AlphaFoldDB" id="A0A9D4TZM0"/>
<dbReference type="InterPro" id="IPR046341">
    <property type="entry name" value="SET_dom_sf"/>
</dbReference>
<dbReference type="Gene3D" id="1.10.230.10">
    <property type="entry name" value="Cytochrome P450-Terp, domain 2"/>
    <property type="match status" value="1"/>
</dbReference>
<feature type="domain" description="SET" evidence="7">
    <location>
        <begin position="59"/>
        <end position="194"/>
    </location>
</feature>
<dbReference type="FunFam" id="1.10.230.10:FF:000002">
    <property type="entry name" value="Citrate synthase"/>
    <property type="match status" value="1"/>
</dbReference>
<dbReference type="PROSITE" id="PS50280">
    <property type="entry name" value="SET"/>
    <property type="match status" value="1"/>
</dbReference>
<keyword evidence="4 5" id="KW-0808">Transferase</keyword>
<dbReference type="PANTHER" id="PTHR42871">
    <property type="entry name" value="CITRATE SYNTHASE"/>
    <property type="match status" value="1"/>
</dbReference>
<dbReference type="CDD" id="cd06114">
    <property type="entry name" value="EcCS_like"/>
    <property type="match status" value="1"/>
</dbReference>
<evidence type="ECO:0000256" key="3">
    <source>
        <dbReference type="ARBA" id="ARBA00022532"/>
    </source>
</evidence>
<comment type="similarity">
    <text evidence="2 5">Belongs to the citrate synthase family.</text>
</comment>
<comment type="caution">
    <text evidence="8">The sequence shown here is derived from an EMBL/GenBank/DDBJ whole genome shotgun (WGS) entry which is preliminary data.</text>
</comment>
<dbReference type="InterPro" id="IPR002020">
    <property type="entry name" value="Citrate_synthase"/>
</dbReference>
<keyword evidence="3" id="KW-0816">Tricarboxylic acid cycle</keyword>
<dbReference type="GO" id="GO:0005737">
    <property type="term" value="C:cytoplasm"/>
    <property type="evidence" value="ECO:0007669"/>
    <property type="project" value="InterPro"/>
</dbReference>
<evidence type="ECO:0000256" key="1">
    <source>
        <dbReference type="ARBA" id="ARBA00004751"/>
    </source>
</evidence>
<dbReference type="NCBIfam" id="TIGR01798">
    <property type="entry name" value="cit_synth_I"/>
    <property type="match status" value="1"/>
</dbReference>
<dbReference type="SUPFAM" id="SSF82199">
    <property type="entry name" value="SET domain"/>
    <property type="match status" value="1"/>
</dbReference>
<keyword evidence="9" id="KW-1185">Reference proteome</keyword>
<reference evidence="8" key="1">
    <citation type="journal article" date="2019" name="Plant J.">
        <title>Chlorella vulgaris genome assembly and annotation reveals the molecular basis for metabolic acclimation to high light conditions.</title>
        <authorList>
            <person name="Cecchin M."/>
            <person name="Marcolungo L."/>
            <person name="Rossato M."/>
            <person name="Girolomoni L."/>
            <person name="Cosentino E."/>
            <person name="Cuine S."/>
            <person name="Li-Beisson Y."/>
            <person name="Delledonne M."/>
            <person name="Ballottari M."/>
        </authorList>
    </citation>
    <scope>NUCLEOTIDE SEQUENCE</scope>
    <source>
        <strain evidence="8">211/11P</strain>
    </source>
</reference>
<dbReference type="InterPro" id="IPR016143">
    <property type="entry name" value="Citrate_synth-like_sm_a-sub"/>
</dbReference>
<comment type="pathway">
    <text evidence="1">Carbohydrate metabolism; tricarboxylic acid cycle; isocitrate from oxaloacetate: step 1/2.</text>
</comment>
<dbReference type="EMBL" id="SIDB01000001">
    <property type="protein sequence ID" value="KAI3438889.1"/>
    <property type="molecule type" value="Genomic_DNA"/>
</dbReference>
<dbReference type="OrthoDB" id="435022at2759"/>
<evidence type="ECO:0000259" key="7">
    <source>
        <dbReference type="PROSITE" id="PS50280"/>
    </source>
</evidence>
<dbReference type="GO" id="GO:0006099">
    <property type="term" value="P:tricarboxylic acid cycle"/>
    <property type="evidence" value="ECO:0007669"/>
    <property type="project" value="UniProtKB-KW"/>
</dbReference>
<name>A0A9D4TZM0_CHLVU</name>
<dbReference type="Proteomes" id="UP001055712">
    <property type="component" value="Unassembled WGS sequence"/>
</dbReference>
<dbReference type="PRINTS" id="PR00143">
    <property type="entry name" value="CITRTSNTHASE"/>
</dbReference>
<dbReference type="NCBIfam" id="NF004126">
    <property type="entry name" value="PRK05614.1"/>
    <property type="match status" value="1"/>
</dbReference>